<dbReference type="STRING" id="1385515.GCA_000423325_02131"/>
<keyword evidence="1" id="KW-0472">Membrane</keyword>
<feature type="transmembrane region" description="Helical" evidence="1">
    <location>
        <begin position="99"/>
        <end position="118"/>
    </location>
</feature>
<keyword evidence="3" id="KW-1185">Reference proteome</keyword>
<dbReference type="Proteomes" id="UP000030003">
    <property type="component" value="Unassembled WGS sequence"/>
</dbReference>
<name>A0A0A0M6R2_9GAMM</name>
<keyword evidence="1" id="KW-0812">Transmembrane</keyword>
<reference evidence="2 3" key="1">
    <citation type="submission" date="2013-08" db="EMBL/GenBank/DDBJ databases">
        <title>Genomic analysis of Lysobacter defluvii.</title>
        <authorList>
            <person name="Wang Q."/>
            <person name="Wang G."/>
        </authorList>
    </citation>
    <scope>NUCLEOTIDE SEQUENCE [LARGE SCALE GENOMIC DNA]</scope>
    <source>
        <strain evidence="2 3">IMMIB APB-9</strain>
    </source>
</reference>
<evidence type="ECO:0000313" key="3">
    <source>
        <dbReference type="Proteomes" id="UP000030003"/>
    </source>
</evidence>
<dbReference type="GO" id="GO:0015097">
    <property type="term" value="F:mercury ion transmembrane transporter activity"/>
    <property type="evidence" value="ECO:0007669"/>
    <property type="project" value="InterPro"/>
</dbReference>
<gene>
    <name evidence="2" type="ORF">N791_14445</name>
</gene>
<feature type="transmembrane region" description="Helical" evidence="1">
    <location>
        <begin position="74"/>
        <end position="93"/>
    </location>
</feature>
<evidence type="ECO:0000313" key="2">
    <source>
        <dbReference type="EMBL" id="KGO98693.1"/>
    </source>
</evidence>
<evidence type="ECO:0000256" key="1">
    <source>
        <dbReference type="SAM" id="Phobius"/>
    </source>
</evidence>
<dbReference type="EMBL" id="AVBH01000056">
    <property type="protein sequence ID" value="KGO98693.1"/>
    <property type="molecule type" value="Genomic_DNA"/>
</dbReference>
<proteinExistence type="predicted"/>
<sequence length="136" mass="14465">MSPSRHQLLDRLGAWGSLLCALHCALLPALLALLPSLGIALLAGDRIELGFVVFATGLGVFSLAWGYRRHGHVHALGMLVPGLALLWGAVLYQPLHLSVWPHALAMTAGGTLVGLAHLANLRLHHPRSCPHHGCAH</sequence>
<dbReference type="InterPro" id="IPR004891">
    <property type="entry name" value="Mercury-R_MerC"/>
</dbReference>
<dbReference type="eggNOG" id="ENOG5032XTN">
    <property type="taxonomic scope" value="Bacteria"/>
</dbReference>
<dbReference type="Pfam" id="PF03203">
    <property type="entry name" value="MerC"/>
    <property type="match status" value="1"/>
</dbReference>
<protein>
    <submittedName>
        <fullName evidence="2">Membrane protein</fullName>
    </submittedName>
</protein>
<dbReference type="RefSeq" id="WP_036136851.1">
    <property type="nucleotide sequence ID" value="NZ_AUHT01000011.1"/>
</dbReference>
<feature type="transmembrane region" description="Helical" evidence="1">
    <location>
        <begin position="12"/>
        <end position="43"/>
    </location>
</feature>
<dbReference type="AlphaFoldDB" id="A0A0A0M6R2"/>
<keyword evidence="1" id="KW-1133">Transmembrane helix</keyword>
<accession>A0A0A0M6R2</accession>
<comment type="caution">
    <text evidence="2">The sequence shown here is derived from an EMBL/GenBank/DDBJ whole genome shotgun (WGS) entry which is preliminary data.</text>
</comment>
<organism evidence="2 3">
    <name type="scientific">Lysobacter defluvii IMMIB APB-9 = DSM 18482</name>
    <dbReference type="NCBI Taxonomy" id="1385515"/>
    <lineage>
        <taxon>Bacteria</taxon>
        <taxon>Pseudomonadati</taxon>
        <taxon>Pseudomonadota</taxon>
        <taxon>Gammaproteobacteria</taxon>
        <taxon>Lysobacterales</taxon>
        <taxon>Lysobacteraceae</taxon>
        <taxon>Novilysobacter</taxon>
    </lineage>
</organism>
<feature type="transmembrane region" description="Helical" evidence="1">
    <location>
        <begin position="49"/>
        <end position="67"/>
    </location>
</feature>
<dbReference type="GO" id="GO:0016020">
    <property type="term" value="C:membrane"/>
    <property type="evidence" value="ECO:0007669"/>
    <property type="project" value="InterPro"/>
</dbReference>